<dbReference type="Gene3D" id="2.10.70.100">
    <property type="match status" value="1"/>
</dbReference>
<dbReference type="SUPFAM" id="SSF55785">
    <property type="entry name" value="PYP-like sensor domain (PAS domain)"/>
    <property type="match status" value="1"/>
</dbReference>
<name>A0ABQ4U4J6_9HYPH</name>
<proteinExistence type="predicted"/>
<dbReference type="EMBL" id="BPRB01000313">
    <property type="protein sequence ID" value="GJE62371.1"/>
    <property type="molecule type" value="Genomic_DNA"/>
</dbReference>
<evidence type="ECO:0000313" key="2">
    <source>
        <dbReference type="Proteomes" id="UP001055057"/>
    </source>
</evidence>
<dbReference type="Proteomes" id="UP001055057">
    <property type="component" value="Unassembled WGS sequence"/>
</dbReference>
<accession>A0ABQ4U4J6</accession>
<dbReference type="InterPro" id="IPR035965">
    <property type="entry name" value="PAS-like_dom_sf"/>
</dbReference>
<organism evidence="1 2">
    <name type="scientific">Methylobacterium trifolii</name>
    <dbReference type="NCBI Taxonomy" id="1003092"/>
    <lineage>
        <taxon>Bacteria</taxon>
        <taxon>Pseudomonadati</taxon>
        <taxon>Pseudomonadota</taxon>
        <taxon>Alphaproteobacteria</taxon>
        <taxon>Hyphomicrobiales</taxon>
        <taxon>Methylobacteriaceae</taxon>
        <taxon>Methylobacterium</taxon>
    </lineage>
</organism>
<protein>
    <submittedName>
        <fullName evidence="1">Uncharacterized protein</fullName>
    </submittedName>
</protein>
<evidence type="ECO:0000313" key="1">
    <source>
        <dbReference type="EMBL" id="GJE62371.1"/>
    </source>
</evidence>
<reference evidence="1" key="2">
    <citation type="submission" date="2021-08" db="EMBL/GenBank/DDBJ databases">
        <authorList>
            <person name="Tani A."/>
            <person name="Ola A."/>
            <person name="Ogura Y."/>
            <person name="Katsura K."/>
            <person name="Hayashi T."/>
        </authorList>
    </citation>
    <scope>NUCLEOTIDE SEQUENCE</scope>
    <source>
        <strain evidence="1">DSM 23632</strain>
    </source>
</reference>
<gene>
    <name evidence="1" type="ORF">MPOCJGCO_4504</name>
</gene>
<comment type="caution">
    <text evidence="1">The sequence shown here is derived from an EMBL/GenBank/DDBJ whole genome shotgun (WGS) entry which is preliminary data.</text>
</comment>
<keyword evidence="2" id="KW-1185">Reference proteome</keyword>
<sequence length="99" mass="10890">MSLAGEVRWLLSRGRVYQDALGRPVRCRGILIDITESRDDAQGYVTQTSLRSEGPLERAAILCLDARSALGDGTSSKLRLLMDLLLLELGREIGSRMDA</sequence>
<reference evidence="1" key="1">
    <citation type="journal article" date="2021" name="Front. Microbiol.">
        <title>Comprehensive Comparative Genomics and Phenotyping of Methylobacterium Species.</title>
        <authorList>
            <person name="Alessa O."/>
            <person name="Ogura Y."/>
            <person name="Fujitani Y."/>
            <person name="Takami H."/>
            <person name="Hayashi T."/>
            <person name="Sahin N."/>
            <person name="Tani A."/>
        </authorList>
    </citation>
    <scope>NUCLEOTIDE SEQUENCE</scope>
    <source>
        <strain evidence="1">DSM 23632</strain>
    </source>
</reference>